<dbReference type="Ensembl" id="ENSCCRT00020079811.1">
    <property type="protein sequence ID" value="ENSCCRP00020072681.1"/>
    <property type="gene ID" value="ENSCCRG00020033966.1"/>
</dbReference>
<dbReference type="GO" id="GO:0007166">
    <property type="term" value="P:cell surface receptor signaling pathway"/>
    <property type="evidence" value="ECO:0007669"/>
    <property type="project" value="TreeGrafter"/>
</dbReference>
<keyword evidence="6" id="KW-0472">Membrane</keyword>
<accession>A0A8C2I1F8</accession>
<feature type="domain" description="Ig-like" evidence="11">
    <location>
        <begin position="1"/>
        <end position="104"/>
    </location>
</feature>
<dbReference type="GO" id="GO:0071222">
    <property type="term" value="P:cellular response to lipopolysaccharide"/>
    <property type="evidence" value="ECO:0007669"/>
    <property type="project" value="TreeGrafter"/>
</dbReference>
<evidence type="ECO:0000256" key="2">
    <source>
        <dbReference type="ARBA" id="ARBA00022475"/>
    </source>
</evidence>
<evidence type="ECO:0000256" key="5">
    <source>
        <dbReference type="ARBA" id="ARBA00022989"/>
    </source>
</evidence>
<dbReference type="GO" id="GO:0009897">
    <property type="term" value="C:external side of plasma membrane"/>
    <property type="evidence" value="ECO:0007669"/>
    <property type="project" value="TreeGrafter"/>
</dbReference>
<evidence type="ECO:0000259" key="11">
    <source>
        <dbReference type="PROSITE" id="PS50835"/>
    </source>
</evidence>
<dbReference type="InterPro" id="IPR003599">
    <property type="entry name" value="Ig_sub"/>
</dbReference>
<dbReference type="PANTHER" id="PTHR25466:SF14">
    <property type="entry name" value="BUTYROPHILIN SUBFAMILY 2 MEMBER A2-LIKE-RELATED"/>
    <property type="match status" value="1"/>
</dbReference>
<dbReference type="GO" id="GO:0042102">
    <property type="term" value="P:positive regulation of T cell proliferation"/>
    <property type="evidence" value="ECO:0007669"/>
    <property type="project" value="TreeGrafter"/>
</dbReference>
<dbReference type="Proteomes" id="UP000694701">
    <property type="component" value="Unplaced"/>
</dbReference>
<dbReference type="InterPro" id="IPR013106">
    <property type="entry name" value="Ig_V-set"/>
</dbReference>
<dbReference type="SUPFAM" id="SSF48726">
    <property type="entry name" value="Immunoglobulin"/>
    <property type="match status" value="1"/>
</dbReference>
<reference evidence="12" key="1">
    <citation type="submission" date="2025-08" db="UniProtKB">
        <authorList>
            <consortium name="Ensembl"/>
        </authorList>
    </citation>
    <scope>IDENTIFICATION</scope>
</reference>
<dbReference type="InterPro" id="IPR013783">
    <property type="entry name" value="Ig-like_fold"/>
</dbReference>
<keyword evidence="10" id="KW-0393">Immunoglobulin domain</keyword>
<dbReference type="InterPro" id="IPR051713">
    <property type="entry name" value="T-cell_Activation_Regulation"/>
</dbReference>
<evidence type="ECO:0000256" key="7">
    <source>
        <dbReference type="ARBA" id="ARBA00023157"/>
    </source>
</evidence>
<dbReference type="InterPro" id="IPR036179">
    <property type="entry name" value="Ig-like_dom_sf"/>
</dbReference>
<organism evidence="12 13">
    <name type="scientific">Cyprinus carpio</name>
    <name type="common">Common carp</name>
    <dbReference type="NCBI Taxonomy" id="7962"/>
    <lineage>
        <taxon>Eukaryota</taxon>
        <taxon>Metazoa</taxon>
        <taxon>Chordata</taxon>
        <taxon>Craniata</taxon>
        <taxon>Vertebrata</taxon>
        <taxon>Euteleostomi</taxon>
        <taxon>Actinopterygii</taxon>
        <taxon>Neopterygii</taxon>
        <taxon>Teleostei</taxon>
        <taxon>Ostariophysi</taxon>
        <taxon>Cypriniformes</taxon>
        <taxon>Cyprinidae</taxon>
        <taxon>Cyprininae</taxon>
        <taxon>Cyprinus</taxon>
    </lineage>
</organism>
<evidence type="ECO:0000256" key="10">
    <source>
        <dbReference type="ARBA" id="ARBA00023319"/>
    </source>
</evidence>
<keyword evidence="8" id="KW-0675">Receptor</keyword>
<dbReference type="GO" id="GO:0031295">
    <property type="term" value="P:T cell costimulation"/>
    <property type="evidence" value="ECO:0007669"/>
    <property type="project" value="TreeGrafter"/>
</dbReference>
<keyword evidence="5" id="KW-1133">Transmembrane helix</keyword>
<evidence type="ECO:0000256" key="1">
    <source>
        <dbReference type="ARBA" id="ARBA00004251"/>
    </source>
</evidence>
<evidence type="ECO:0000256" key="6">
    <source>
        <dbReference type="ARBA" id="ARBA00023136"/>
    </source>
</evidence>
<dbReference type="InterPro" id="IPR007110">
    <property type="entry name" value="Ig-like_dom"/>
</dbReference>
<name>A0A8C2I1F8_CYPCA</name>
<sequence length="126" mass="14692">MTGKVYPLGGSVDLLCQIDKSLLENSLKVEWRRAETLVHLYEDGKIRAEEQHQDYHRRAHFLKKKIKDGNFSIRLKKLRAGDEGVYRCKVFRDQDCVSQEAKLNRTLHSNSCPHDVTARLPLWTEN</sequence>
<dbReference type="Pfam" id="PF07686">
    <property type="entry name" value="V-set"/>
    <property type="match status" value="1"/>
</dbReference>
<proteinExistence type="predicted"/>
<comment type="subcellular location">
    <subcellularLocation>
        <location evidence="1">Cell membrane</location>
        <topology evidence="1">Single-pass type I membrane protein</topology>
    </subcellularLocation>
</comment>
<evidence type="ECO:0000313" key="13">
    <source>
        <dbReference type="Proteomes" id="UP000694701"/>
    </source>
</evidence>
<evidence type="ECO:0000256" key="4">
    <source>
        <dbReference type="ARBA" id="ARBA00022729"/>
    </source>
</evidence>
<keyword evidence="7" id="KW-1015">Disulfide bond</keyword>
<evidence type="ECO:0000313" key="12">
    <source>
        <dbReference type="Ensembl" id="ENSCCRP00020072681.1"/>
    </source>
</evidence>
<dbReference type="GO" id="GO:0006955">
    <property type="term" value="P:immune response"/>
    <property type="evidence" value="ECO:0007669"/>
    <property type="project" value="TreeGrafter"/>
</dbReference>
<dbReference type="GO" id="GO:0042130">
    <property type="term" value="P:negative regulation of T cell proliferation"/>
    <property type="evidence" value="ECO:0007669"/>
    <property type="project" value="TreeGrafter"/>
</dbReference>
<keyword evidence="4" id="KW-0732">Signal</keyword>
<dbReference type="FunFam" id="2.60.40.10:FF:000142">
    <property type="entry name" value="V-set domain-containing T-cell activation inhibitor 1"/>
    <property type="match status" value="1"/>
</dbReference>
<evidence type="ECO:0000256" key="8">
    <source>
        <dbReference type="ARBA" id="ARBA00023170"/>
    </source>
</evidence>
<dbReference type="SMART" id="SM00409">
    <property type="entry name" value="IG"/>
    <property type="match status" value="1"/>
</dbReference>
<protein>
    <recommendedName>
        <fullName evidence="11">Ig-like domain-containing protein</fullName>
    </recommendedName>
</protein>
<dbReference type="PROSITE" id="PS50835">
    <property type="entry name" value="IG_LIKE"/>
    <property type="match status" value="1"/>
</dbReference>
<dbReference type="Gene3D" id="2.60.40.10">
    <property type="entry name" value="Immunoglobulins"/>
    <property type="match status" value="1"/>
</dbReference>
<keyword evidence="9" id="KW-0325">Glycoprotein</keyword>
<keyword evidence="3" id="KW-0812">Transmembrane</keyword>
<dbReference type="PANTHER" id="PTHR25466">
    <property type="entry name" value="T-LYMPHOCYTE ACTIVATION ANTIGEN"/>
    <property type="match status" value="1"/>
</dbReference>
<dbReference type="AlphaFoldDB" id="A0A8C2I1F8"/>
<evidence type="ECO:0000256" key="3">
    <source>
        <dbReference type="ARBA" id="ARBA00022692"/>
    </source>
</evidence>
<evidence type="ECO:0000256" key="9">
    <source>
        <dbReference type="ARBA" id="ARBA00023180"/>
    </source>
</evidence>
<keyword evidence="2" id="KW-1003">Cell membrane</keyword>